<organism evidence="1 2">
    <name type="scientific">Persea americana</name>
    <name type="common">Avocado</name>
    <dbReference type="NCBI Taxonomy" id="3435"/>
    <lineage>
        <taxon>Eukaryota</taxon>
        <taxon>Viridiplantae</taxon>
        <taxon>Streptophyta</taxon>
        <taxon>Embryophyta</taxon>
        <taxon>Tracheophyta</taxon>
        <taxon>Spermatophyta</taxon>
        <taxon>Magnoliopsida</taxon>
        <taxon>Magnoliidae</taxon>
        <taxon>Laurales</taxon>
        <taxon>Lauraceae</taxon>
        <taxon>Persea</taxon>
    </lineage>
</organism>
<reference evidence="1 2" key="1">
    <citation type="journal article" date="2022" name="Hortic Res">
        <title>A haplotype resolved chromosomal level avocado genome allows analysis of novel avocado genes.</title>
        <authorList>
            <person name="Nath O."/>
            <person name="Fletcher S.J."/>
            <person name="Hayward A."/>
            <person name="Shaw L.M."/>
            <person name="Masouleh A.K."/>
            <person name="Furtado A."/>
            <person name="Henry R.J."/>
            <person name="Mitter N."/>
        </authorList>
    </citation>
    <scope>NUCLEOTIDE SEQUENCE [LARGE SCALE GENOMIC DNA]</scope>
    <source>
        <strain evidence="2">cv. Hass</strain>
    </source>
</reference>
<dbReference type="EMBL" id="CM056811">
    <property type="protein sequence ID" value="KAJ8635388.1"/>
    <property type="molecule type" value="Genomic_DNA"/>
</dbReference>
<gene>
    <name evidence="1" type="ORF">MRB53_009655</name>
</gene>
<sequence length="321" mass="36473">MSSIKVAEFSSPMQDSENLRKALEGWGADRKAIISILGHRTADQRAKIFQVYGELYKESLTNRLQSKISGDFGRALILWMLDPAERDTKLAKEALRKKGVRSLQVIIEISCASPPCHLLAIRKAYCSLFRCSLEEDIALYIAKPLRKLLLSMVSSFRYDGEEVDEKIAKSEADQLHDAIERQQLDQDHVIWILGTRNQCQLKATFNIYKQDYGNPIDKDIKDRSNNDFATLLQATVWCIESPEKQFSEVVRSSVVGLGTDEDSLTRAILTRAEIDMEKIKKDYYEVNKISLLDAVFDDTSGDYKDFLVALLGCGNLWNFVN</sequence>
<accession>A0ACC2LQB7</accession>
<evidence type="ECO:0000313" key="2">
    <source>
        <dbReference type="Proteomes" id="UP001234297"/>
    </source>
</evidence>
<keyword evidence="2" id="KW-1185">Reference proteome</keyword>
<proteinExistence type="predicted"/>
<evidence type="ECO:0000313" key="1">
    <source>
        <dbReference type="EMBL" id="KAJ8635388.1"/>
    </source>
</evidence>
<name>A0ACC2LQB7_PERAE</name>
<dbReference type="Proteomes" id="UP001234297">
    <property type="component" value="Chromosome 3"/>
</dbReference>
<protein>
    <submittedName>
        <fullName evidence="1">Uncharacterized protein</fullName>
    </submittedName>
</protein>
<comment type="caution">
    <text evidence="1">The sequence shown here is derived from an EMBL/GenBank/DDBJ whole genome shotgun (WGS) entry which is preliminary data.</text>
</comment>